<evidence type="ECO:0000259" key="5">
    <source>
        <dbReference type="PROSITE" id="PS50977"/>
    </source>
</evidence>
<gene>
    <name evidence="6" type="ORF">J2S63_000467</name>
</gene>
<feature type="domain" description="HTH tetR-type" evidence="5">
    <location>
        <begin position="16"/>
        <end position="76"/>
    </location>
</feature>
<evidence type="ECO:0000256" key="4">
    <source>
        <dbReference type="PROSITE-ProRule" id="PRU00335"/>
    </source>
</evidence>
<evidence type="ECO:0000313" key="7">
    <source>
        <dbReference type="Proteomes" id="UP001183648"/>
    </source>
</evidence>
<name>A0ABU2BSF1_9ACTN</name>
<evidence type="ECO:0000256" key="1">
    <source>
        <dbReference type="ARBA" id="ARBA00023015"/>
    </source>
</evidence>
<dbReference type="PANTHER" id="PTHR30055:SF234">
    <property type="entry name" value="HTH-TYPE TRANSCRIPTIONAL REGULATOR BETI"/>
    <property type="match status" value="1"/>
</dbReference>
<dbReference type="PRINTS" id="PR00455">
    <property type="entry name" value="HTHTETR"/>
</dbReference>
<comment type="caution">
    <text evidence="6">The sequence shown here is derived from an EMBL/GenBank/DDBJ whole genome shotgun (WGS) entry which is preliminary data.</text>
</comment>
<evidence type="ECO:0000256" key="2">
    <source>
        <dbReference type="ARBA" id="ARBA00023125"/>
    </source>
</evidence>
<reference evidence="6 7" key="1">
    <citation type="submission" date="2023-07" db="EMBL/GenBank/DDBJ databases">
        <title>Sequencing the genomes of 1000 actinobacteria strains.</title>
        <authorList>
            <person name="Klenk H.-P."/>
        </authorList>
    </citation>
    <scope>NUCLEOTIDE SEQUENCE [LARGE SCALE GENOMIC DNA]</scope>
    <source>
        <strain evidence="6 7">DSM 19426</strain>
    </source>
</reference>
<dbReference type="Proteomes" id="UP001183648">
    <property type="component" value="Unassembled WGS sequence"/>
</dbReference>
<dbReference type="InterPro" id="IPR001647">
    <property type="entry name" value="HTH_TetR"/>
</dbReference>
<dbReference type="SUPFAM" id="SSF46689">
    <property type="entry name" value="Homeodomain-like"/>
    <property type="match status" value="1"/>
</dbReference>
<dbReference type="Gene3D" id="1.10.357.10">
    <property type="entry name" value="Tetracycline Repressor, domain 2"/>
    <property type="match status" value="1"/>
</dbReference>
<dbReference type="RefSeq" id="WP_310298099.1">
    <property type="nucleotide sequence ID" value="NZ_BAAAPS010000002.1"/>
</dbReference>
<dbReference type="InterPro" id="IPR009057">
    <property type="entry name" value="Homeodomain-like_sf"/>
</dbReference>
<organism evidence="6 7">
    <name type="scientific">Nocardioides marmoribigeumensis</name>
    <dbReference type="NCBI Taxonomy" id="433649"/>
    <lineage>
        <taxon>Bacteria</taxon>
        <taxon>Bacillati</taxon>
        <taxon>Actinomycetota</taxon>
        <taxon>Actinomycetes</taxon>
        <taxon>Propionibacteriales</taxon>
        <taxon>Nocardioidaceae</taxon>
        <taxon>Nocardioides</taxon>
    </lineage>
</organism>
<dbReference type="PROSITE" id="PS50977">
    <property type="entry name" value="HTH_TETR_2"/>
    <property type="match status" value="1"/>
</dbReference>
<sequence>MPDVPAVRRPGRPREASVDRRLVEAVLALVRERGPRAVTIAAVSARSGVARTTVYRRFPDRRALLVAALSPLTDRGAPPQDLPVRGKLAWFLAATDEVLHRGIGPGGIAALLTEDDPDFTSVLREALEAGLAPVRSEMAADMAEGRLALRDPDLVLDLLLGLHLARRLRGVAAVAGDDKTAEQLEQLLGGR</sequence>
<keyword evidence="1" id="KW-0805">Transcription regulation</keyword>
<dbReference type="InterPro" id="IPR050109">
    <property type="entry name" value="HTH-type_TetR-like_transc_reg"/>
</dbReference>
<dbReference type="EMBL" id="JAVDYG010000001">
    <property type="protein sequence ID" value="MDR7360914.1"/>
    <property type="molecule type" value="Genomic_DNA"/>
</dbReference>
<keyword evidence="7" id="KW-1185">Reference proteome</keyword>
<keyword evidence="2 4" id="KW-0238">DNA-binding</keyword>
<evidence type="ECO:0000256" key="3">
    <source>
        <dbReference type="ARBA" id="ARBA00023163"/>
    </source>
</evidence>
<accession>A0ABU2BSF1</accession>
<keyword evidence="3" id="KW-0804">Transcription</keyword>
<protein>
    <submittedName>
        <fullName evidence="6">AcrR family transcriptional regulator</fullName>
    </submittedName>
</protein>
<proteinExistence type="predicted"/>
<dbReference type="Pfam" id="PF00440">
    <property type="entry name" value="TetR_N"/>
    <property type="match status" value="1"/>
</dbReference>
<feature type="DNA-binding region" description="H-T-H motif" evidence="4">
    <location>
        <begin position="39"/>
        <end position="58"/>
    </location>
</feature>
<dbReference type="PANTHER" id="PTHR30055">
    <property type="entry name" value="HTH-TYPE TRANSCRIPTIONAL REGULATOR RUTR"/>
    <property type="match status" value="1"/>
</dbReference>
<evidence type="ECO:0000313" key="6">
    <source>
        <dbReference type="EMBL" id="MDR7360914.1"/>
    </source>
</evidence>